<dbReference type="InterPro" id="IPR050604">
    <property type="entry name" value="PDZ-LIM_domain"/>
</dbReference>
<feature type="region of interest" description="Disordered" evidence="5">
    <location>
        <begin position="1"/>
        <end position="129"/>
    </location>
</feature>
<dbReference type="GO" id="GO:0030036">
    <property type="term" value="P:actin cytoskeleton organization"/>
    <property type="evidence" value="ECO:0007669"/>
    <property type="project" value="TreeGrafter"/>
</dbReference>
<dbReference type="FunFam" id="2.10.110.10:FF:000077">
    <property type="entry name" value="LIM domain protein"/>
    <property type="match status" value="1"/>
</dbReference>
<dbReference type="SMART" id="SM00132">
    <property type="entry name" value="LIM"/>
    <property type="match status" value="3"/>
</dbReference>
<feature type="compositionally biased region" description="Polar residues" evidence="5">
    <location>
        <begin position="61"/>
        <end position="84"/>
    </location>
</feature>
<dbReference type="InterPro" id="IPR001781">
    <property type="entry name" value="Znf_LIM"/>
</dbReference>
<dbReference type="GO" id="GO:0046872">
    <property type="term" value="F:metal ion binding"/>
    <property type="evidence" value="ECO:0007669"/>
    <property type="project" value="UniProtKB-KW"/>
</dbReference>
<dbReference type="GO" id="GO:0003779">
    <property type="term" value="F:actin binding"/>
    <property type="evidence" value="ECO:0007669"/>
    <property type="project" value="TreeGrafter"/>
</dbReference>
<feature type="compositionally biased region" description="Basic and acidic residues" evidence="5">
    <location>
        <begin position="342"/>
        <end position="357"/>
    </location>
</feature>
<feature type="region of interest" description="Disordered" evidence="5">
    <location>
        <begin position="541"/>
        <end position="578"/>
    </location>
</feature>
<dbReference type="SUPFAM" id="SSF57716">
    <property type="entry name" value="Glucocorticoid receptor-like (DNA-binding domain)"/>
    <property type="match status" value="2"/>
</dbReference>
<dbReference type="GO" id="GO:0030695">
    <property type="term" value="F:GTPase regulator activity"/>
    <property type="evidence" value="ECO:0007669"/>
    <property type="project" value="UniProtKB-ARBA"/>
</dbReference>
<protein>
    <recommendedName>
        <fullName evidence="6">LIM zinc-binding domain-containing protein</fullName>
    </recommendedName>
</protein>
<feature type="compositionally biased region" description="Polar residues" evidence="5">
    <location>
        <begin position="389"/>
        <end position="404"/>
    </location>
</feature>
<evidence type="ECO:0000259" key="6">
    <source>
        <dbReference type="PROSITE" id="PS50023"/>
    </source>
</evidence>
<evidence type="ECO:0000313" key="8">
    <source>
        <dbReference type="Proteomes" id="UP001152533"/>
    </source>
</evidence>
<dbReference type="CDD" id="cd08368">
    <property type="entry name" value="LIM"/>
    <property type="match status" value="1"/>
</dbReference>
<dbReference type="Gene3D" id="2.10.110.10">
    <property type="entry name" value="Cysteine Rich Protein"/>
    <property type="match status" value="3"/>
</dbReference>
<dbReference type="PANTHER" id="PTHR24214:SF38">
    <property type="entry name" value="PDZ AND LIM DOMAIN PROTEIN ZASP-RELATED"/>
    <property type="match status" value="1"/>
</dbReference>
<dbReference type="PANTHER" id="PTHR24214">
    <property type="entry name" value="PDZ AND LIM DOMAIN PROTEIN ZASP"/>
    <property type="match status" value="1"/>
</dbReference>
<proteinExistence type="predicted"/>
<keyword evidence="8" id="KW-1185">Reference proteome</keyword>
<evidence type="ECO:0000256" key="1">
    <source>
        <dbReference type="ARBA" id="ARBA00022723"/>
    </source>
</evidence>
<evidence type="ECO:0000256" key="4">
    <source>
        <dbReference type="PROSITE-ProRule" id="PRU00125"/>
    </source>
</evidence>
<organism evidence="7 8">
    <name type="scientific">Colletotrichum noveboracense</name>
    <dbReference type="NCBI Taxonomy" id="2664923"/>
    <lineage>
        <taxon>Eukaryota</taxon>
        <taxon>Fungi</taxon>
        <taxon>Dikarya</taxon>
        <taxon>Ascomycota</taxon>
        <taxon>Pezizomycotina</taxon>
        <taxon>Sordariomycetes</taxon>
        <taxon>Hypocreomycetidae</taxon>
        <taxon>Glomerellales</taxon>
        <taxon>Glomerellaceae</taxon>
        <taxon>Colletotrichum</taxon>
        <taxon>Colletotrichum gloeosporioides species complex</taxon>
    </lineage>
</organism>
<dbReference type="AlphaFoldDB" id="A0A9W4RH67"/>
<dbReference type="GO" id="GO:0001725">
    <property type="term" value="C:stress fiber"/>
    <property type="evidence" value="ECO:0007669"/>
    <property type="project" value="TreeGrafter"/>
</dbReference>
<keyword evidence="3 4" id="KW-0440">LIM domain</keyword>
<feature type="domain" description="LIM zinc-binding" evidence="6">
    <location>
        <begin position="583"/>
        <end position="645"/>
    </location>
</feature>
<dbReference type="PROSITE" id="PS00478">
    <property type="entry name" value="LIM_DOMAIN_1"/>
    <property type="match status" value="1"/>
</dbReference>
<feature type="compositionally biased region" description="Basic and acidic residues" evidence="5">
    <location>
        <begin position="417"/>
        <end position="439"/>
    </location>
</feature>
<evidence type="ECO:0000313" key="7">
    <source>
        <dbReference type="EMBL" id="CAI0641283.1"/>
    </source>
</evidence>
<gene>
    <name evidence="7" type="ORF">CGXH109_LOCUS2662</name>
</gene>
<evidence type="ECO:0000256" key="3">
    <source>
        <dbReference type="ARBA" id="ARBA00023038"/>
    </source>
</evidence>
<name>A0A9W4RH67_9PEZI</name>
<feature type="compositionally biased region" description="Basic and acidic residues" evidence="5">
    <location>
        <begin position="270"/>
        <end position="283"/>
    </location>
</feature>
<feature type="compositionally biased region" description="Polar residues" evidence="5">
    <location>
        <begin position="477"/>
        <end position="487"/>
    </location>
</feature>
<dbReference type="GO" id="GO:0031941">
    <property type="term" value="C:filamentous actin"/>
    <property type="evidence" value="ECO:0007669"/>
    <property type="project" value="TreeGrafter"/>
</dbReference>
<accession>A0A9W4RH67</accession>
<keyword evidence="2 4" id="KW-0862">Zinc</keyword>
<sequence>MHRRRSAERTRKVTPPSPTYMNNEQFAAYLANLRTNRVARPGGARPQPPSSTARSKRPSHDQPNTSEPLSRSGSPAVSIPSSVDISARPSPPPANASFSSRYSMSSISGRDYYPPRSATPLKPSEVVPTDTYMERGQRWMEKEEAVSLRQAMDDMRIKDDNGDGACVSNVQGDAISTQDDDTRIYNAALDEASELVWQHRNGVAPPDPNAPYRYKPHLRKNSYAHARTASVGKYGNEIGPSGLARDTTRSFSGSSTDSDGRPSLSLSRDSFGREGKSPERPSLDCEISGPSGAMYSNSGVASVSRRRSSMKRNISGEVEKPFSGDQIWEEPELNNRRGAPKPKSEAVPDLPLVDKPKNPQSQVRFAAGPPADRVAPWKPRCKVEIHRNPPSQSRNPQYTTNTSFPKPAADGTVPKKNGMEIRSDDIRGATSMKLKDRSAKLPTPTAVSDRPGRPIVSFDSNWKAPDEKTDARPGSAFGTSDTGASSQKNQLVEIPSIVVAPEDFSTDGTRRVPAVPSISIAGVDEPAATNTSIPVIVTPDDGNAAGAPRPLPDPKAVPGRGRPFQRPQRHWSPAPGAGHRSTTLCHECGFPIEGRFVSLAGLTERFHPQCFSCFACGTGLEALEISPEPEAHRQNRLDRIRRRENGEVLDEAPGETVAEDGDERLRFYCHLDWHELFAPRCKHCKTPILGEHVVALGEHWHYGHFFCAECGDPFEKGMTHIEKDGYAWCINCQTKRTERRAPKCKKCRCAVIGQYIRALGGEWHDECFRCAACNGGFDDGQIFPKDDGEKTIVLCTRCRMLELKA</sequence>
<dbReference type="PROSITE" id="PS50023">
    <property type="entry name" value="LIM_DOMAIN_2"/>
    <property type="match status" value="3"/>
</dbReference>
<feature type="compositionally biased region" description="Low complexity" evidence="5">
    <location>
        <begin position="95"/>
        <end position="108"/>
    </location>
</feature>
<dbReference type="Proteomes" id="UP001152533">
    <property type="component" value="Unassembled WGS sequence"/>
</dbReference>
<reference evidence="7" key="1">
    <citation type="submission" date="2022-08" db="EMBL/GenBank/DDBJ databases">
        <authorList>
            <person name="Giroux E."/>
            <person name="Giroux E."/>
        </authorList>
    </citation>
    <scope>NUCLEOTIDE SEQUENCE</scope>
    <source>
        <strain evidence="7">H1091258</strain>
    </source>
</reference>
<evidence type="ECO:0000256" key="5">
    <source>
        <dbReference type="SAM" id="MobiDB-lite"/>
    </source>
</evidence>
<evidence type="ECO:0000256" key="2">
    <source>
        <dbReference type="ARBA" id="ARBA00022833"/>
    </source>
</evidence>
<dbReference type="GO" id="GO:0051371">
    <property type="term" value="F:muscle alpha-actinin binding"/>
    <property type="evidence" value="ECO:0007669"/>
    <property type="project" value="TreeGrafter"/>
</dbReference>
<comment type="caution">
    <text evidence="7">The sequence shown here is derived from an EMBL/GenBank/DDBJ whole genome shotgun (WGS) entry which is preliminary data.</text>
</comment>
<keyword evidence="1 4" id="KW-0479">Metal-binding</keyword>
<feature type="domain" description="LIM zinc-binding" evidence="6">
    <location>
        <begin position="679"/>
        <end position="739"/>
    </location>
</feature>
<feature type="domain" description="LIM zinc-binding" evidence="6">
    <location>
        <begin position="742"/>
        <end position="805"/>
    </location>
</feature>
<dbReference type="Pfam" id="PF00412">
    <property type="entry name" value="LIM"/>
    <property type="match status" value="3"/>
</dbReference>
<dbReference type="EMBL" id="CAMGZC010000009">
    <property type="protein sequence ID" value="CAI0641283.1"/>
    <property type="molecule type" value="Genomic_DNA"/>
</dbReference>
<feature type="region of interest" description="Disordered" evidence="5">
    <location>
        <begin position="231"/>
        <end position="487"/>
    </location>
</feature>